<comment type="similarity">
    <text evidence="5">Belongs to the class-II pyridoxal-phosphate-dependent aminotransferase family. MalY/PatB cystathionine beta-lyase subfamily.</text>
</comment>
<dbReference type="InterPro" id="IPR015422">
    <property type="entry name" value="PyrdxlP-dep_Trfase_small"/>
</dbReference>
<dbReference type="GO" id="GO:0030170">
    <property type="term" value="F:pyridoxal phosphate binding"/>
    <property type="evidence" value="ECO:0007669"/>
    <property type="project" value="InterPro"/>
</dbReference>
<evidence type="ECO:0000313" key="8">
    <source>
        <dbReference type="Proteomes" id="UP001304125"/>
    </source>
</evidence>
<organism evidence="7 8">
    <name type="scientific">Demequina capsici</name>
    <dbReference type="NCBI Taxonomy" id="3075620"/>
    <lineage>
        <taxon>Bacteria</taxon>
        <taxon>Bacillati</taxon>
        <taxon>Actinomycetota</taxon>
        <taxon>Actinomycetes</taxon>
        <taxon>Micrococcales</taxon>
        <taxon>Demequinaceae</taxon>
        <taxon>Demequina</taxon>
    </lineage>
</organism>
<dbReference type="Pfam" id="PF00155">
    <property type="entry name" value="Aminotran_1_2"/>
    <property type="match status" value="1"/>
</dbReference>
<proteinExistence type="inferred from homology"/>
<reference evidence="7 8" key="1">
    <citation type="submission" date="2023-09" db="EMBL/GenBank/DDBJ databases">
        <title>Demequina sp. a novel bacteria isolated from Capsicum annuum.</title>
        <authorList>
            <person name="Humaira Z."/>
            <person name="Lee J."/>
            <person name="Cho D."/>
        </authorList>
    </citation>
    <scope>NUCLEOTIDE SEQUENCE [LARGE SCALE GENOMIC DNA]</scope>
    <source>
        <strain evidence="7 8">OYTSA14</strain>
    </source>
</reference>
<keyword evidence="8" id="KW-1185">Reference proteome</keyword>
<feature type="domain" description="Aminotransferase class I/classII large" evidence="6">
    <location>
        <begin position="51"/>
        <end position="387"/>
    </location>
</feature>
<evidence type="ECO:0000256" key="5">
    <source>
        <dbReference type="ARBA" id="ARBA00037974"/>
    </source>
</evidence>
<dbReference type="RefSeq" id="WP_313498661.1">
    <property type="nucleotide sequence ID" value="NZ_CP134879.1"/>
</dbReference>
<evidence type="ECO:0000313" key="7">
    <source>
        <dbReference type="EMBL" id="WNM24632.1"/>
    </source>
</evidence>
<dbReference type="EMBL" id="CP134879">
    <property type="protein sequence ID" value="WNM24632.1"/>
    <property type="molecule type" value="Genomic_DNA"/>
</dbReference>
<keyword evidence="7" id="KW-0808">Transferase</keyword>
<dbReference type="Gene3D" id="3.40.640.10">
    <property type="entry name" value="Type I PLP-dependent aspartate aminotransferase-like (Major domain)"/>
    <property type="match status" value="1"/>
</dbReference>
<dbReference type="GO" id="GO:0047804">
    <property type="term" value="F:cysteine-S-conjugate beta-lyase activity"/>
    <property type="evidence" value="ECO:0007669"/>
    <property type="project" value="UniProtKB-EC"/>
</dbReference>
<dbReference type="EC" id="4.4.1.13" evidence="2"/>
<comment type="cofactor">
    <cofactor evidence="1">
        <name>pyridoxal 5'-phosphate</name>
        <dbReference type="ChEBI" id="CHEBI:597326"/>
    </cofactor>
</comment>
<dbReference type="PANTHER" id="PTHR43525">
    <property type="entry name" value="PROTEIN MALY"/>
    <property type="match status" value="1"/>
</dbReference>
<name>A0AA96F877_9MICO</name>
<dbReference type="InterPro" id="IPR051798">
    <property type="entry name" value="Class-II_PLP-Dep_Aminotrans"/>
</dbReference>
<dbReference type="InterPro" id="IPR004839">
    <property type="entry name" value="Aminotransferase_I/II_large"/>
</dbReference>
<dbReference type="CDD" id="cd00609">
    <property type="entry name" value="AAT_like"/>
    <property type="match status" value="1"/>
</dbReference>
<dbReference type="PANTHER" id="PTHR43525:SF2">
    <property type="entry name" value="CYSTATHIONINE BETA-LYASE-RELATED"/>
    <property type="match status" value="1"/>
</dbReference>
<evidence type="ECO:0000259" key="6">
    <source>
        <dbReference type="Pfam" id="PF00155"/>
    </source>
</evidence>
<evidence type="ECO:0000256" key="3">
    <source>
        <dbReference type="ARBA" id="ARBA00022898"/>
    </source>
</evidence>
<keyword evidence="3" id="KW-0663">Pyridoxal phosphate</keyword>
<evidence type="ECO:0000256" key="2">
    <source>
        <dbReference type="ARBA" id="ARBA00012224"/>
    </source>
</evidence>
<dbReference type="Gene3D" id="3.90.1150.10">
    <property type="entry name" value="Aspartate Aminotransferase, domain 1"/>
    <property type="match status" value="1"/>
</dbReference>
<protein>
    <recommendedName>
        <fullName evidence="2">cysteine-S-conjugate beta-lyase</fullName>
        <ecNumber evidence="2">4.4.1.13</ecNumber>
    </recommendedName>
</protein>
<evidence type="ECO:0000256" key="4">
    <source>
        <dbReference type="ARBA" id="ARBA00023239"/>
    </source>
</evidence>
<dbReference type="Proteomes" id="UP001304125">
    <property type="component" value="Chromosome"/>
</dbReference>
<gene>
    <name evidence="7" type="ORF">RN606_00340</name>
</gene>
<dbReference type="InterPro" id="IPR015421">
    <property type="entry name" value="PyrdxlP-dep_Trfase_major"/>
</dbReference>
<keyword evidence="7" id="KW-0032">Aminotransferase</keyword>
<dbReference type="GO" id="GO:0008483">
    <property type="term" value="F:transaminase activity"/>
    <property type="evidence" value="ECO:0007669"/>
    <property type="project" value="UniProtKB-KW"/>
</dbReference>
<dbReference type="AlphaFoldDB" id="A0AA96F877"/>
<sequence>MNPLEQLSLADLRARRSAKWARYEPDVIPMWVAEMDVPLAEPILTALQEALTIGDTGYPGSWPMVDEFVAFAARHWGWQVEPSLVVPAASVISAYVEAFVEDVAPGEEVVITAPVYPPFTTYLRQAGRVVREAPLTDDLRLDLDALETALAAATAPADGSTERRKAGLLLCNPHNPGGTVHTREELTAVAGLANRYGVTVVSDEIHAPLVYSGAEFTPYLSVPGGETGIAVQSASKAFSLAAMPAAQMIVGTERAAWLGEFRKGAHGHPTYLGSIASTVAYRDGDAWLASLLVGLEANRDTLRAFVAERLPGVTVSRNAGTYLAWLDFGGTVAAGGRDLGGEPADVLLAEGRVALNQGTHFGGGGAGHARLNFATPPAVLAEGLERIASVVVAK</sequence>
<dbReference type="InterPro" id="IPR015424">
    <property type="entry name" value="PyrdxlP-dep_Trfase"/>
</dbReference>
<keyword evidence="4" id="KW-0456">Lyase</keyword>
<evidence type="ECO:0000256" key="1">
    <source>
        <dbReference type="ARBA" id="ARBA00001933"/>
    </source>
</evidence>
<dbReference type="SUPFAM" id="SSF53383">
    <property type="entry name" value="PLP-dependent transferases"/>
    <property type="match status" value="1"/>
</dbReference>
<accession>A0AA96F877</accession>